<dbReference type="PANTHER" id="PTHR34406">
    <property type="entry name" value="PROTEIN YCEI"/>
    <property type="match status" value="1"/>
</dbReference>
<dbReference type="InterPro" id="IPR036761">
    <property type="entry name" value="TTHA0802/YceI-like_sf"/>
</dbReference>
<comment type="caution">
    <text evidence="3">The sequence shown here is derived from an EMBL/GenBank/DDBJ whole genome shotgun (WGS) entry which is preliminary data.</text>
</comment>
<keyword evidence="4" id="KW-1185">Reference proteome</keyword>
<dbReference type="AlphaFoldDB" id="A0A4R2P315"/>
<dbReference type="Pfam" id="PF04264">
    <property type="entry name" value="YceI"/>
    <property type="match status" value="1"/>
</dbReference>
<proteinExistence type="inferred from homology"/>
<evidence type="ECO:0000259" key="2">
    <source>
        <dbReference type="SMART" id="SM00867"/>
    </source>
</evidence>
<feature type="domain" description="Lipid/polyisoprenoid-binding YceI-like" evidence="2">
    <location>
        <begin position="5"/>
        <end position="175"/>
    </location>
</feature>
<dbReference type="SUPFAM" id="SSF101874">
    <property type="entry name" value="YceI-like"/>
    <property type="match status" value="1"/>
</dbReference>
<accession>A0A4R2P315</accession>
<name>A0A4R2P315_9BACL</name>
<dbReference type="EMBL" id="SLXK01000014">
    <property type="protein sequence ID" value="TCP28967.1"/>
    <property type="molecule type" value="Genomic_DNA"/>
</dbReference>
<dbReference type="Proteomes" id="UP000295416">
    <property type="component" value="Unassembled WGS sequence"/>
</dbReference>
<gene>
    <name evidence="3" type="ORF">EV207_11492</name>
</gene>
<dbReference type="SMART" id="SM00867">
    <property type="entry name" value="YceI"/>
    <property type="match status" value="1"/>
</dbReference>
<comment type="similarity">
    <text evidence="1">Belongs to the UPF0312 family.</text>
</comment>
<dbReference type="RefSeq" id="WP_132746265.1">
    <property type="nucleotide sequence ID" value="NZ_SLXK01000014.1"/>
</dbReference>
<reference evidence="3 4" key="1">
    <citation type="submission" date="2019-03" db="EMBL/GenBank/DDBJ databases">
        <title>Genomic Encyclopedia of Type Strains, Phase IV (KMG-IV): sequencing the most valuable type-strain genomes for metagenomic binning, comparative biology and taxonomic classification.</title>
        <authorList>
            <person name="Goeker M."/>
        </authorList>
    </citation>
    <scope>NUCLEOTIDE SEQUENCE [LARGE SCALE GENOMIC DNA]</scope>
    <source>
        <strain evidence="3 4">DSM 19377</strain>
    </source>
</reference>
<protein>
    <submittedName>
        <fullName evidence="3">Polyisoprenoid-binding protein YceI</fullName>
    </submittedName>
</protein>
<evidence type="ECO:0000313" key="4">
    <source>
        <dbReference type="Proteomes" id="UP000295416"/>
    </source>
</evidence>
<sequence>MAKSKWAVDSAHSSIDFSVKHMMVAKVKGSFNSFEGSAEADTDDLTTADVAFNIDVNSIDTRNADRDAHLKASDFFDVENYPTITFKSTDITKKGANEYDMTGDLTLHGTTRPETFALTFEGEVKDPMSGKEKAGFSGETKIKRSDFGLTWNAALETGGVMLGDEIKISIEIEATKEA</sequence>
<dbReference type="OrthoDB" id="9811006at2"/>
<dbReference type="PANTHER" id="PTHR34406:SF1">
    <property type="entry name" value="PROTEIN YCEI"/>
    <property type="match status" value="1"/>
</dbReference>
<dbReference type="InterPro" id="IPR007372">
    <property type="entry name" value="Lipid/polyisoprenoid-bd_YceI"/>
</dbReference>
<evidence type="ECO:0000313" key="3">
    <source>
        <dbReference type="EMBL" id="TCP28967.1"/>
    </source>
</evidence>
<organism evidence="3 4">
    <name type="scientific">Scopulibacillus darangshiensis</name>
    <dbReference type="NCBI Taxonomy" id="442528"/>
    <lineage>
        <taxon>Bacteria</taxon>
        <taxon>Bacillati</taxon>
        <taxon>Bacillota</taxon>
        <taxon>Bacilli</taxon>
        <taxon>Bacillales</taxon>
        <taxon>Sporolactobacillaceae</taxon>
        <taxon>Scopulibacillus</taxon>
    </lineage>
</organism>
<evidence type="ECO:0000256" key="1">
    <source>
        <dbReference type="ARBA" id="ARBA00008812"/>
    </source>
</evidence>
<dbReference type="Gene3D" id="2.40.128.110">
    <property type="entry name" value="Lipid/polyisoprenoid-binding, YceI-like"/>
    <property type="match status" value="1"/>
</dbReference>